<evidence type="ECO:0000313" key="3">
    <source>
        <dbReference type="EMBL" id="MEQ5843518.1"/>
    </source>
</evidence>
<gene>
    <name evidence="3" type="ORF">N0A02_29090</name>
</gene>
<comment type="similarity">
    <text evidence="1">Belongs to the LDH2/MDH2 oxidoreductase family.</text>
</comment>
<keyword evidence="2" id="KW-0560">Oxidoreductase</keyword>
<keyword evidence="4" id="KW-1185">Reference proteome</keyword>
<dbReference type="InterPro" id="IPR043143">
    <property type="entry name" value="Mal/L-sulf/L-lact_DH-like_NADP"/>
</dbReference>
<dbReference type="PANTHER" id="PTHR11091">
    <property type="entry name" value="OXIDOREDUCTASE-RELATED"/>
    <property type="match status" value="1"/>
</dbReference>
<dbReference type="EMBL" id="JAOALG010000002">
    <property type="protein sequence ID" value="MEQ5843518.1"/>
    <property type="molecule type" value="Genomic_DNA"/>
</dbReference>
<dbReference type="PANTHER" id="PTHR11091:SF0">
    <property type="entry name" value="MALATE DEHYDROGENASE"/>
    <property type="match status" value="1"/>
</dbReference>
<dbReference type="Gene3D" id="3.30.1370.60">
    <property type="entry name" value="Hypothetical oxidoreductase yiak, domain 2"/>
    <property type="match status" value="1"/>
</dbReference>
<comment type="caution">
    <text evidence="3">The sequence shown here is derived from an EMBL/GenBank/DDBJ whole genome shotgun (WGS) entry which is preliminary data.</text>
</comment>
<accession>A0ABV1LW65</accession>
<organism evidence="3 4">
    <name type="scientific">Paraburkholderia acidicola</name>
    <dbReference type="NCBI Taxonomy" id="1912599"/>
    <lineage>
        <taxon>Bacteria</taxon>
        <taxon>Pseudomonadati</taxon>
        <taxon>Pseudomonadota</taxon>
        <taxon>Betaproteobacteria</taxon>
        <taxon>Burkholderiales</taxon>
        <taxon>Burkholderiaceae</taxon>
        <taxon>Paraburkholderia</taxon>
    </lineage>
</organism>
<dbReference type="Proteomes" id="UP001469089">
    <property type="component" value="Unassembled WGS sequence"/>
</dbReference>
<protein>
    <submittedName>
        <fullName evidence="3">Ldh family oxidoreductase</fullName>
    </submittedName>
</protein>
<reference evidence="3 4" key="1">
    <citation type="journal article" date="2024" name="Chem. Sci.">
        <title>Discovery of a lagriamide polyketide by integrated genome mining, isotopic labeling, and untargeted metabolomics.</title>
        <authorList>
            <person name="Fergusson C.H."/>
            <person name="Saulog J."/>
            <person name="Paulo B.S."/>
            <person name="Wilson D.M."/>
            <person name="Liu D.Y."/>
            <person name="Morehouse N.J."/>
            <person name="Waterworth S."/>
            <person name="Barkei J."/>
            <person name="Gray C.A."/>
            <person name="Kwan J.C."/>
            <person name="Eustaquio A.S."/>
            <person name="Linington R.G."/>
        </authorList>
    </citation>
    <scope>NUCLEOTIDE SEQUENCE [LARGE SCALE GENOMIC DNA]</scope>
    <source>
        <strain evidence="3 4">RL17-338-BIF-B</strain>
    </source>
</reference>
<dbReference type="Pfam" id="PF02615">
    <property type="entry name" value="Ldh_2"/>
    <property type="match status" value="1"/>
</dbReference>
<dbReference type="InterPro" id="IPR043144">
    <property type="entry name" value="Mal/L-sulf/L-lact_DH-like_ah"/>
</dbReference>
<proteinExistence type="inferred from homology"/>
<dbReference type="Gene3D" id="1.10.1530.10">
    <property type="match status" value="1"/>
</dbReference>
<evidence type="ECO:0000256" key="2">
    <source>
        <dbReference type="ARBA" id="ARBA00023002"/>
    </source>
</evidence>
<evidence type="ECO:0000313" key="4">
    <source>
        <dbReference type="Proteomes" id="UP001469089"/>
    </source>
</evidence>
<dbReference type="InterPro" id="IPR003767">
    <property type="entry name" value="Malate/L-lactate_DH-like"/>
</dbReference>
<evidence type="ECO:0000256" key="1">
    <source>
        <dbReference type="ARBA" id="ARBA00006056"/>
    </source>
</evidence>
<dbReference type="RefSeq" id="WP_349545159.1">
    <property type="nucleotide sequence ID" value="NZ_JAOALG010000002.1"/>
</dbReference>
<dbReference type="SUPFAM" id="SSF89733">
    <property type="entry name" value="L-sulfolactate dehydrogenase-like"/>
    <property type="match status" value="1"/>
</dbReference>
<name>A0ABV1LW65_9BURK</name>
<dbReference type="InterPro" id="IPR036111">
    <property type="entry name" value="Mal/L-sulfo/L-lacto_DH-like_sf"/>
</dbReference>
<sequence length="363" mass="37696">MKTDTADNPVRIDAARARIFIADVLTVLGVNEADARCVAIQMIEADLTGADAHGIFRLPQYASALLLGKISPTAQPVLSKTGPSTALVDGNNGLGHRIMTFAAEQAIQIARETGVAWVGVRRSNHAGAGGVYASMPCAHGMVGIYSAVSGVNHMAPAGSAEPLIGTNPLAIAVPGPGDAPFVLDIGMSTVASGVIAAFALQGRTMPDGWVIDRVTGKAITDPRRVNTGLLTSMGGHKGLGLAFMLGLLGGPLNGAAFGKDIPDFAAGGGFGNNSGHFIVALDVERFLPLSSFLAVVERQVDEMTASGHAEGTAGAGIRLPGTERARRRAGRVREGLLMSRELLDKLDLLAHQLRISRLEMRSD</sequence>